<feature type="domain" description="GP-PDE" evidence="1">
    <location>
        <begin position="57"/>
        <end position="290"/>
    </location>
</feature>
<evidence type="ECO:0000259" key="1">
    <source>
        <dbReference type="PROSITE" id="PS51704"/>
    </source>
</evidence>
<dbReference type="Gene3D" id="3.20.20.190">
    <property type="entry name" value="Phosphatidylinositol (PI) phosphodiesterase"/>
    <property type="match status" value="1"/>
</dbReference>
<protein>
    <submittedName>
        <fullName evidence="2">Glycerophosphodiester phosphodiesterase</fullName>
    </submittedName>
</protein>
<dbReference type="InterPro" id="IPR017946">
    <property type="entry name" value="PLC-like_Pdiesterase_TIM-brl"/>
</dbReference>
<dbReference type="SUPFAM" id="SSF51695">
    <property type="entry name" value="PLC-like phosphodiesterases"/>
    <property type="match status" value="1"/>
</dbReference>
<keyword evidence="3" id="KW-1185">Reference proteome</keyword>
<dbReference type="PANTHER" id="PTHR43805">
    <property type="entry name" value="GLYCEROPHOSPHORYL DIESTER PHOSPHODIESTERASE"/>
    <property type="match status" value="1"/>
</dbReference>
<name>A0ABP6S5Y8_9ACTN</name>
<dbReference type="Proteomes" id="UP001499990">
    <property type="component" value="Unassembled WGS sequence"/>
</dbReference>
<dbReference type="Pfam" id="PF03009">
    <property type="entry name" value="GDPD"/>
    <property type="match status" value="1"/>
</dbReference>
<accession>A0ABP6S5Y8</accession>
<dbReference type="PROSITE" id="PS51704">
    <property type="entry name" value="GP_PDE"/>
    <property type="match status" value="1"/>
</dbReference>
<evidence type="ECO:0000313" key="3">
    <source>
        <dbReference type="Proteomes" id="UP001499990"/>
    </source>
</evidence>
<proteinExistence type="predicted"/>
<comment type="caution">
    <text evidence="2">The sequence shown here is derived from an EMBL/GenBank/DDBJ whole genome shotgun (WGS) entry which is preliminary data.</text>
</comment>
<gene>
    <name evidence="2" type="ORF">GCM10020367_10060</name>
</gene>
<reference evidence="3" key="1">
    <citation type="journal article" date="2019" name="Int. J. Syst. Evol. Microbiol.">
        <title>The Global Catalogue of Microorganisms (GCM) 10K type strain sequencing project: providing services to taxonomists for standard genome sequencing and annotation.</title>
        <authorList>
            <consortium name="The Broad Institute Genomics Platform"/>
            <consortium name="The Broad Institute Genome Sequencing Center for Infectious Disease"/>
            <person name="Wu L."/>
            <person name="Ma J."/>
        </authorList>
    </citation>
    <scope>NUCLEOTIDE SEQUENCE [LARGE SCALE GENOMIC DNA]</scope>
    <source>
        <strain evidence="3">JCM 9651</strain>
    </source>
</reference>
<dbReference type="CDD" id="cd08561">
    <property type="entry name" value="GDPD_cytoplasmic_ScUgpQ2_like"/>
    <property type="match status" value="1"/>
</dbReference>
<sequence length="297" mass="32923">MRLRRVSDPSADTRLNAPEAIGAVRGSQHGGRRAYTATRDTAAVTRVRHPYLDHPAPIPFAHRGGTADGLENTASAFERAAKAGYRYFETDVHTTKDGRLVAFHDATLDRVTDTRGRIADLPWSSVRLARVAGREPLPLFEELLEEFPDARWNIDIKAEPALVPLVELIRRTNAWDRVCVGSFSESRVARAHRLAGPRLATSYGVRGVLGLRLRSYALPAALRTGAVCVQVPESQGGIRVVDRRFVRTAHAHGLQVHVWTVNEPDRMARLLDLGVDGIMTDHIETLRTVLTERGAWI</sequence>
<organism evidence="2 3">
    <name type="scientific">Streptomyces sannanensis</name>
    <dbReference type="NCBI Taxonomy" id="285536"/>
    <lineage>
        <taxon>Bacteria</taxon>
        <taxon>Bacillati</taxon>
        <taxon>Actinomycetota</taxon>
        <taxon>Actinomycetes</taxon>
        <taxon>Kitasatosporales</taxon>
        <taxon>Streptomycetaceae</taxon>
        <taxon>Streptomyces</taxon>
    </lineage>
</organism>
<dbReference type="InterPro" id="IPR030395">
    <property type="entry name" value="GP_PDE_dom"/>
</dbReference>
<dbReference type="EMBL" id="BAAAYL010000001">
    <property type="protein sequence ID" value="GAA3369089.1"/>
    <property type="molecule type" value="Genomic_DNA"/>
</dbReference>
<dbReference type="PANTHER" id="PTHR43805:SF1">
    <property type="entry name" value="GP-PDE DOMAIN-CONTAINING PROTEIN"/>
    <property type="match status" value="1"/>
</dbReference>
<evidence type="ECO:0000313" key="2">
    <source>
        <dbReference type="EMBL" id="GAA3369089.1"/>
    </source>
</evidence>